<dbReference type="Gene3D" id="1.10.443.10">
    <property type="entry name" value="Intergrase catalytic core"/>
    <property type="match status" value="1"/>
</dbReference>
<dbReference type="PANTHER" id="PTHR30349">
    <property type="entry name" value="PHAGE INTEGRASE-RELATED"/>
    <property type="match status" value="1"/>
</dbReference>
<evidence type="ECO:0000313" key="7">
    <source>
        <dbReference type="EMBL" id="BBH91813.1"/>
    </source>
</evidence>
<dbReference type="Pfam" id="PF02899">
    <property type="entry name" value="Phage_int_SAM_1"/>
    <property type="match status" value="1"/>
</dbReference>
<dbReference type="Pfam" id="PF00589">
    <property type="entry name" value="Phage_integrase"/>
    <property type="match status" value="1"/>
</dbReference>
<feature type="domain" description="Tyr recombinase" evidence="5">
    <location>
        <begin position="213"/>
        <end position="392"/>
    </location>
</feature>
<protein>
    <recommendedName>
        <fullName evidence="8">Tyr recombinase domain-containing protein</fullName>
    </recommendedName>
</protein>
<dbReference type="InterPro" id="IPR004107">
    <property type="entry name" value="Integrase_SAM-like_N"/>
</dbReference>
<dbReference type="PROSITE" id="PS51900">
    <property type="entry name" value="CB"/>
    <property type="match status" value="1"/>
</dbReference>
<dbReference type="CDD" id="cd00397">
    <property type="entry name" value="DNA_BRE_C"/>
    <property type="match status" value="1"/>
</dbReference>
<evidence type="ECO:0000259" key="6">
    <source>
        <dbReference type="PROSITE" id="PS51900"/>
    </source>
</evidence>
<organism evidence="7">
    <name type="scientific">Thermogemmatispora argillosa</name>
    <dbReference type="NCBI Taxonomy" id="2045280"/>
    <lineage>
        <taxon>Bacteria</taxon>
        <taxon>Bacillati</taxon>
        <taxon>Chloroflexota</taxon>
        <taxon>Ktedonobacteria</taxon>
        <taxon>Thermogemmatisporales</taxon>
        <taxon>Thermogemmatisporaceae</taxon>
        <taxon>Thermogemmatispora</taxon>
    </lineage>
</organism>
<dbReference type="SUPFAM" id="SSF56349">
    <property type="entry name" value="DNA breaking-rejoining enzymes"/>
    <property type="match status" value="1"/>
</dbReference>
<keyword evidence="1" id="KW-0229">DNA integration</keyword>
<dbReference type="Gene3D" id="1.10.150.130">
    <property type="match status" value="1"/>
</dbReference>
<dbReference type="PROSITE" id="PS51898">
    <property type="entry name" value="TYR_RECOMBINASE"/>
    <property type="match status" value="1"/>
</dbReference>
<evidence type="ECO:0000256" key="4">
    <source>
        <dbReference type="PROSITE-ProRule" id="PRU01248"/>
    </source>
</evidence>
<evidence type="ECO:0000256" key="1">
    <source>
        <dbReference type="ARBA" id="ARBA00022908"/>
    </source>
</evidence>
<dbReference type="GO" id="GO:0003677">
    <property type="term" value="F:DNA binding"/>
    <property type="evidence" value="ECO:0007669"/>
    <property type="project" value="UniProtKB-UniRule"/>
</dbReference>
<dbReference type="GO" id="GO:0006310">
    <property type="term" value="P:DNA recombination"/>
    <property type="evidence" value="ECO:0007669"/>
    <property type="project" value="UniProtKB-KW"/>
</dbReference>
<dbReference type="AlphaFoldDB" id="A0A455STR6"/>
<dbReference type="InterPro" id="IPR011010">
    <property type="entry name" value="DNA_brk_join_enz"/>
</dbReference>
<proteinExistence type="predicted"/>
<evidence type="ECO:0000256" key="3">
    <source>
        <dbReference type="ARBA" id="ARBA00023172"/>
    </source>
</evidence>
<evidence type="ECO:0000259" key="5">
    <source>
        <dbReference type="PROSITE" id="PS51898"/>
    </source>
</evidence>
<keyword evidence="3" id="KW-0233">DNA recombination</keyword>
<accession>A0A455STR6</accession>
<gene>
    <name evidence="7" type="ORF">KTA_00120</name>
</gene>
<dbReference type="InterPro" id="IPR044068">
    <property type="entry name" value="CB"/>
</dbReference>
<name>A0A455STR6_9CHLR</name>
<dbReference type="GO" id="GO:0015074">
    <property type="term" value="P:DNA integration"/>
    <property type="evidence" value="ECO:0007669"/>
    <property type="project" value="UniProtKB-KW"/>
</dbReference>
<dbReference type="InterPro" id="IPR010998">
    <property type="entry name" value="Integrase_recombinase_N"/>
</dbReference>
<feature type="domain" description="Core-binding (CB)" evidence="6">
    <location>
        <begin position="70"/>
        <end position="172"/>
    </location>
</feature>
<evidence type="ECO:0008006" key="8">
    <source>
        <dbReference type="Google" id="ProtNLM"/>
    </source>
</evidence>
<keyword evidence="2 4" id="KW-0238">DNA-binding</keyword>
<sequence length="395" mass="44720">MSRKKTASHLSGQNAAALLPLAQPVLVGVVRERQGTPPAPEEESTGEGLGLLAAEDLDLLRRIADMADLYAQHEVFARYHRRLARNTRIRQLWDLKAFATFCLEAGARVTGVSLQTDVATLTQALFLEASTWRFVSAGLIQLFLSWMERQGYAIDTMNVRLSTLKRYCRLATDAGVLSQEELYRISRLQGYRHKEGRHIDRQRPVTRRGPKKAEPNILTEEQVAWLKNCHDPTTPEGRRARVILCLLLDLGLRVGELVALQVKDIHLSRGLLRFYREKVDKEQTHRLSADCLQALRAYLPDVAGERYLFPGYKGRHISTRLVEYLLKDLGDQLGIDHLSPHDCRHYWATYHASRQRNLAQLQQAGGWNSPAMVLRYYVAAEIANEGLLPSPEQGG</sequence>
<dbReference type="InterPro" id="IPR013762">
    <property type="entry name" value="Integrase-like_cat_sf"/>
</dbReference>
<dbReference type="InterPro" id="IPR002104">
    <property type="entry name" value="Integrase_catalytic"/>
</dbReference>
<dbReference type="InterPro" id="IPR050090">
    <property type="entry name" value="Tyrosine_recombinase_XerCD"/>
</dbReference>
<dbReference type="EMBL" id="AP019377">
    <property type="protein sequence ID" value="BBH91813.1"/>
    <property type="molecule type" value="Genomic_DNA"/>
</dbReference>
<evidence type="ECO:0000256" key="2">
    <source>
        <dbReference type="ARBA" id="ARBA00023125"/>
    </source>
</evidence>
<reference evidence="7" key="1">
    <citation type="submission" date="2018-12" db="EMBL/GenBank/DDBJ databases">
        <title>Novel natural products biosynthetic potential of the class Ktedonobacteria.</title>
        <authorList>
            <person name="Zheng Y."/>
            <person name="Saitou A."/>
            <person name="Wang C.M."/>
            <person name="Toyoda A."/>
            <person name="Minakuchi Y."/>
            <person name="Sekiguchi Y."/>
            <person name="Ueda K."/>
            <person name="Takano H."/>
            <person name="Sakai Y."/>
            <person name="Yokota A."/>
            <person name="Yabe S."/>
        </authorList>
    </citation>
    <scope>NUCLEOTIDE SEQUENCE</scope>
    <source>
        <strain evidence="7">A3-2</strain>
    </source>
</reference>